<dbReference type="InParanoid" id="A0A3N7GE90"/>
<protein>
    <submittedName>
        <fullName evidence="1">Uncharacterized protein</fullName>
    </submittedName>
</protein>
<proteinExistence type="predicted"/>
<reference evidence="1 2" key="1">
    <citation type="journal article" date="2006" name="Science">
        <title>The genome of black cottonwood, Populus trichocarpa (Torr. &amp; Gray).</title>
        <authorList>
            <person name="Tuskan G.A."/>
            <person name="Difazio S."/>
            <person name="Jansson S."/>
            <person name="Bohlmann J."/>
            <person name="Grigoriev I."/>
            <person name="Hellsten U."/>
            <person name="Putnam N."/>
            <person name="Ralph S."/>
            <person name="Rombauts S."/>
            <person name="Salamov A."/>
            <person name="Schein J."/>
            <person name="Sterck L."/>
            <person name="Aerts A."/>
            <person name="Bhalerao R.R."/>
            <person name="Bhalerao R.P."/>
            <person name="Blaudez D."/>
            <person name="Boerjan W."/>
            <person name="Brun A."/>
            <person name="Brunner A."/>
            <person name="Busov V."/>
            <person name="Campbell M."/>
            <person name="Carlson J."/>
            <person name="Chalot M."/>
            <person name="Chapman J."/>
            <person name="Chen G.L."/>
            <person name="Cooper D."/>
            <person name="Coutinho P.M."/>
            <person name="Couturier J."/>
            <person name="Covert S."/>
            <person name="Cronk Q."/>
            <person name="Cunningham R."/>
            <person name="Davis J."/>
            <person name="Degroeve S."/>
            <person name="Dejardin A."/>
            <person name="Depamphilis C."/>
            <person name="Detter J."/>
            <person name="Dirks B."/>
            <person name="Dubchak I."/>
            <person name="Duplessis S."/>
            <person name="Ehlting J."/>
            <person name="Ellis B."/>
            <person name="Gendler K."/>
            <person name="Goodstein D."/>
            <person name="Gribskov M."/>
            <person name="Grimwood J."/>
            <person name="Groover A."/>
            <person name="Gunter L."/>
            <person name="Hamberger B."/>
            <person name="Heinze B."/>
            <person name="Helariutta Y."/>
            <person name="Henrissat B."/>
            <person name="Holligan D."/>
            <person name="Holt R."/>
            <person name="Huang W."/>
            <person name="Islam-Faridi N."/>
            <person name="Jones S."/>
            <person name="Jones-Rhoades M."/>
            <person name="Jorgensen R."/>
            <person name="Joshi C."/>
            <person name="Kangasjarvi J."/>
            <person name="Karlsson J."/>
            <person name="Kelleher C."/>
            <person name="Kirkpatrick R."/>
            <person name="Kirst M."/>
            <person name="Kohler A."/>
            <person name="Kalluri U."/>
            <person name="Larimer F."/>
            <person name="Leebens-Mack J."/>
            <person name="Leple J.C."/>
            <person name="Locascio P."/>
            <person name="Lou Y."/>
            <person name="Lucas S."/>
            <person name="Martin F."/>
            <person name="Montanini B."/>
            <person name="Napoli C."/>
            <person name="Nelson D.R."/>
            <person name="Nelson C."/>
            <person name="Nieminen K."/>
            <person name="Nilsson O."/>
            <person name="Pereda V."/>
            <person name="Peter G."/>
            <person name="Philippe R."/>
            <person name="Pilate G."/>
            <person name="Poliakov A."/>
            <person name="Razumovskaya J."/>
            <person name="Richardson P."/>
            <person name="Rinaldi C."/>
            <person name="Ritland K."/>
            <person name="Rouze P."/>
            <person name="Ryaboy D."/>
            <person name="Schmutz J."/>
            <person name="Schrader J."/>
            <person name="Segerman B."/>
            <person name="Shin H."/>
            <person name="Siddiqui A."/>
            <person name="Sterky F."/>
            <person name="Terry A."/>
            <person name="Tsai C.J."/>
            <person name="Uberbacher E."/>
            <person name="Unneberg P."/>
            <person name="Vahala J."/>
            <person name="Wall K."/>
            <person name="Wessler S."/>
            <person name="Yang G."/>
            <person name="Yin T."/>
            <person name="Douglas C."/>
            <person name="Marra M."/>
            <person name="Sandberg G."/>
            <person name="Van de Peer Y."/>
            <person name="Rokhsar D."/>
        </authorList>
    </citation>
    <scope>NUCLEOTIDE SEQUENCE [LARGE SCALE GENOMIC DNA]</scope>
    <source>
        <strain evidence="2">cv. Nisqually</strain>
    </source>
</reference>
<sequence>MRDVDGFEEKIPSFLMLRQPISQIFVCFRKVIMKIHGH</sequence>
<name>A0A3N7GE90_POPTR</name>
<gene>
    <name evidence="1" type="ORF">POPTR_006G133150</name>
</gene>
<dbReference type="EMBL" id="CM009295">
    <property type="protein sequence ID" value="RQO91668.1"/>
    <property type="molecule type" value="Genomic_DNA"/>
</dbReference>
<evidence type="ECO:0000313" key="2">
    <source>
        <dbReference type="Proteomes" id="UP000006729"/>
    </source>
</evidence>
<dbReference type="Proteomes" id="UP000006729">
    <property type="component" value="Chromosome 6"/>
</dbReference>
<accession>A0A3N7GE90</accession>
<dbReference type="AlphaFoldDB" id="A0A3N7GE90"/>
<evidence type="ECO:0000313" key="1">
    <source>
        <dbReference type="EMBL" id="RQO91668.1"/>
    </source>
</evidence>
<organism evidence="1 2">
    <name type="scientific">Populus trichocarpa</name>
    <name type="common">Western balsam poplar</name>
    <name type="synonym">Populus balsamifera subsp. trichocarpa</name>
    <dbReference type="NCBI Taxonomy" id="3694"/>
    <lineage>
        <taxon>Eukaryota</taxon>
        <taxon>Viridiplantae</taxon>
        <taxon>Streptophyta</taxon>
        <taxon>Embryophyta</taxon>
        <taxon>Tracheophyta</taxon>
        <taxon>Spermatophyta</taxon>
        <taxon>Magnoliopsida</taxon>
        <taxon>eudicotyledons</taxon>
        <taxon>Gunneridae</taxon>
        <taxon>Pentapetalae</taxon>
        <taxon>rosids</taxon>
        <taxon>fabids</taxon>
        <taxon>Malpighiales</taxon>
        <taxon>Salicaceae</taxon>
        <taxon>Saliceae</taxon>
        <taxon>Populus</taxon>
    </lineage>
</organism>
<keyword evidence="2" id="KW-1185">Reference proteome</keyword>